<feature type="region of interest" description="Disordered" evidence="1">
    <location>
        <begin position="99"/>
        <end position="130"/>
    </location>
</feature>
<organism evidence="4">
    <name type="scientific">Soboliphyme baturini</name>
    <dbReference type="NCBI Taxonomy" id="241478"/>
    <lineage>
        <taxon>Eukaryota</taxon>
        <taxon>Metazoa</taxon>
        <taxon>Ecdysozoa</taxon>
        <taxon>Nematoda</taxon>
        <taxon>Enoplea</taxon>
        <taxon>Dorylaimia</taxon>
        <taxon>Dioctophymatida</taxon>
        <taxon>Dioctophymatoidea</taxon>
        <taxon>Soboliphymatidae</taxon>
        <taxon>Soboliphyme</taxon>
    </lineage>
</organism>
<feature type="region of interest" description="Disordered" evidence="1">
    <location>
        <begin position="39"/>
        <end position="62"/>
    </location>
</feature>
<protein>
    <submittedName>
        <fullName evidence="2 4">Uncharacterized protein</fullName>
    </submittedName>
</protein>
<keyword evidence="3" id="KW-1185">Reference proteome</keyword>
<feature type="region of interest" description="Disordered" evidence="1">
    <location>
        <begin position="1"/>
        <end position="27"/>
    </location>
</feature>
<evidence type="ECO:0000256" key="1">
    <source>
        <dbReference type="SAM" id="MobiDB-lite"/>
    </source>
</evidence>
<sequence>MPDSVTELPLENINGQEESMNQEDDGVRSYTLQSPCRMATDFAPSNEPVVPADGPPSSLFSDTVSSAQSASFIKNVENGAAGSTLPDAMVWRHLRKAPMLPEQHMPGGSTFDSAEFQDATEDPTANAAGQ</sequence>
<proteinExistence type="predicted"/>
<evidence type="ECO:0000313" key="2">
    <source>
        <dbReference type="EMBL" id="VDO98638.1"/>
    </source>
</evidence>
<name>A0A183IGF3_9BILA</name>
<evidence type="ECO:0000313" key="4">
    <source>
        <dbReference type="WBParaSite" id="SBAD_0000282701-mRNA-1"/>
    </source>
</evidence>
<dbReference type="EMBL" id="UZAM01007360">
    <property type="protein sequence ID" value="VDO98638.1"/>
    <property type="molecule type" value="Genomic_DNA"/>
</dbReference>
<reference evidence="2 3" key="2">
    <citation type="submission" date="2018-11" db="EMBL/GenBank/DDBJ databases">
        <authorList>
            <consortium name="Pathogen Informatics"/>
        </authorList>
    </citation>
    <scope>NUCLEOTIDE SEQUENCE [LARGE SCALE GENOMIC DNA]</scope>
</reference>
<accession>A0A183IGF3</accession>
<evidence type="ECO:0000313" key="3">
    <source>
        <dbReference type="Proteomes" id="UP000270296"/>
    </source>
</evidence>
<reference evidence="4" key="1">
    <citation type="submission" date="2016-06" db="UniProtKB">
        <authorList>
            <consortium name="WormBaseParasite"/>
        </authorList>
    </citation>
    <scope>IDENTIFICATION</scope>
</reference>
<dbReference type="WBParaSite" id="SBAD_0000282701-mRNA-1">
    <property type="protein sequence ID" value="SBAD_0000282701-mRNA-1"/>
    <property type="gene ID" value="SBAD_0000282701"/>
</dbReference>
<gene>
    <name evidence="2" type="ORF">SBAD_LOCUS2697</name>
</gene>
<dbReference type="AlphaFoldDB" id="A0A183IGF3"/>
<dbReference type="Proteomes" id="UP000270296">
    <property type="component" value="Unassembled WGS sequence"/>
</dbReference>